<dbReference type="Proteomes" id="UP001175226">
    <property type="component" value="Unassembled WGS sequence"/>
</dbReference>
<dbReference type="EMBL" id="JAUEPT010000050">
    <property type="protein sequence ID" value="KAK0437187.1"/>
    <property type="molecule type" value="Genomic_DNA"/>
</dbReference>
<dbReference type="SMART" id="SM00220">
    <property type="entry name" value="S_TKc"/>
    <property type="match status" value="1"/>
</dbReference>
<evidence type="ECO:0000259" key="1">
    <source>
        <dbReference type="PROSITE" id="PS50011"/>
    </source>
</evidence>
<dbReference type="Gene3D" id="1.10.510.10">
    <property type="entry name" value="Transferase(Phosphotransferase) domain 1"/>
    <property type="match status" value="1"/>
</dbReference>
<keyword evidence="3" id="KW-1185">Reference proteome</keyword>
<sequence>MDRPRPPEERKFTSQPTGRCERKEKEMFWVNMQPFLASLGYMLRPRYHPDRIPSWESDPQPKVLRFYEDQHIIHTGRGWRIMDATRLTDGSKVILKAVLLQKGEFELAISRFLSTELMRRDPRNNAIPVLDAFPIPGVQGLALIVMPMFHYLASPGFHCRLEYIELFRQLLLGLEFMHSNNIAHRDISVGNIVMDHRRVMPKGYHFAFNASHDGVEWDLPTEIRCRVGPVDYYYIDFEFAECFPDGIDKALVSDMVGQRVPEMKDSDEVLYNPFKADVYQLGIAMLDIFEVYTGLNDFKPLLRRMISVDPDKRPTASEALRQFEHVVSRAGKSSLTWRIWSNDILAPSVPWWWFRLLYYIFPPCRSHV</sequence>
<proteinExistence type="predicted"/>
<dbReference type="GO" id="GO:0005524">
    <property type="term" value="F:ATP binding"/>
    <property type="evidence" value="ECO:0007669"/>
    <property type="project" value="InterPro"/>
</dbReference>
<feature type="domain" description="Protein kinase" evidence="1">
    <location>
        <begin position="67"/>
        <end position="352"/>
    </location>
</feature>
<evidence type="ECO:0000313" key="2">
    <source>
        <dbReference type="EMBL" id="KAK0437187.1"/>
    </source>
</evidence>
<dbReference type="InterPro" id="IPR000719">
    <property type="entry name" value="Prot_kinase_dom"/>
</dbReference>
<reference evidence="2" key="1">
    <citation type="submission" date="2023-06" db="EMBL/GenBank/DDBJ databases">
        <authorList>
            <consortium name="Lawrence Berkeley National Laboratory"/>
            <person name="Ahrendt S."/>
            <person name="Sahu N."/>
            <person name="Indic B."/>
            <person name="Wong-Bajracharya J."/>
            <person name="Merenyi Z."/>
            <person name="Ke H.-M."/>
            <person name="Monk M."/>
            <person name="Kocsube S."/>
            <person name="Drula E."/>
            <person name="Lipzen A."/>
            <person name="Balint B."/>
            <person name="Henrissat B."/>
            <person name="Andreopoulos B."/>
            <person name="Martin F.M."/>
            <person name="Harder C.B."/>
            <person name="Rigling D."/>
            <person name="Ford K.L."/>
            <person name="Foster G.D."/>
            <person name="Pangilinan J."/>
            <person name="Papanicolaou A."/>
            <person name="Barry K."/>
            <person name="LaButti K."/>
            <person name="Viragh M."/>
            <person name="Koriabine M."/>
            <person name="Yan M."/>
            <person name="Riley R."/>
            <person name="Champramary S."/>
            <person name="Plett K.L."/>
            <person name="Tsai I.J."/>
            <person name="Slot J."/>
            <person name="Sipos G."/>
            <person name="Plett J."/>
            <person name="Nagy L.G."/>
            <person name="Grigoriev I.V."/>
        </authorList>
    </citation>
    <scope>NUCLEOTIDE SEQUENCE</scope>
    <source>
        <strain evidence="2">FPL87.14</strain>
    </source>
</reference>
<dbReference type="PROSITE" id="PS50011">
    <property type="entry name" value="PROTEIN_KINASE_DOM"/>
    <property type="match status" value="1"/>
</dbReference>
<dbReference type="PANTHER" id="PTHR24362">
    <property type="entry name" value="SERINE/THREONINE-PROTEIN KINASE NEK"/>
    <property type="match status" value="1"/>
</dbReference>
<protein>
    <submittedName>
        <fullName evidence="2">Kinase-like domain-containing protein</fullName>
    </submittedName>
</protein>
<keyword evidence="2" id="KW-0808">Transferase</keyword>
<gene>
    <name evidence="2" type="ORF">EV421DRAFT_2060639</name>
</gene>
<name>A0AA39J897_9AGAR</name>
<accession>A0AA39J897</accession>
<dbReference type="AlphaFoldDB" id="A0AA39J897"/>
<organism evidence="2 3">
    <name type="scientific">Armillaria borealis</name>
    <dbReference type="NCBI Taxonomy" id="47425"/>
    <lineage>
        <taxon>Eukaryota</taxon>
        <taxon>Fungi</taxon>
        <taxon>Dikarya</taxon>
        <taxon>Basidiomycota</taxon>
        <taxon>Agaricomycotina</taxon>
        <taxon>Agaricomycetes</taxon>
        <taxon>Agaricomycetidae</taxon>
        <taxon>Agaricales</taxon>
        <taxon>Marasmiineae</taxon>
        <taxon>Physalacriaceae</taxon>
        <taxon>Armillaria</taxon>
    </lineage>
</organism>
<dbReference type="CDD" id="cd00180">
    <property type="entry name" value="PKc"/>
    <property type="match status" value="1"/>
</dbReference>
<keyword evidence="2" id="KW-0418">Kinase</keyword>
<dbReference type="GO" id="GO:0004672">
    <property type="term" value="F:protein kinase activity"/>
    <property type="evidence" value="ECO:0007669"/>
    <property type="project" value="InterPro"/>
</dbReference>
<dbReference type="PANTHER" id="PTHR24362:SF309">
    <property type="entry name" value="PROTEIN KINASE DOMAIN-CONTAINING PROTEIN"/>
    <property type="match status" value="1"/>
</dbReference>
<evidence type="ECO:0000313" key="3">
    <source>
        <dbReference type="Proteomes" id="UP001175226"/>
    </source>
</evidence>
<dbReference type="InterPro" id="IPR011009">
    <property type="entry name" value="Kinase-like_dom_sf"/>
</dbReference>
<comment type="caution">
    <text evidence="2">The sequence shown here is derived from an EMBL/GenBank/DDBJ whole genome shotgun (WGS) entry which is preliminary data.</text>
</comment>
<dbReference type="SUPFAM" id="SSF56112">
    <property type="entry name" value="Protein kinase-like (PK-like)"/>
    <property type="match status" value="1"/>
</dbReference>